<evidence type="ECO:0000256" key="5">
    <source>
        <dbReference type="ARBA" id="ARBA00022741"/>
    </source>
</evidence>
<feature type="transmembrane region" description="Helical" evidence="10">
    <location>
        <begin position="308"/>
        <end position="335"/>
    </location>
</feature>
<comment type="caution">
    <text evidence="13">The sequence shown here is derived from an EMBL/GenBank/DDBJ whole genome shotgun (WGS) entry which is preliminary data.</text>
</comment>
<feature type="domain" description="ABC transmembrane type-1" evidence="12">
    <location>
        <begin position="929"/>
        <end position="1247"/>
    </location>
</feature>
<dbReference type="SMART" id="SM00382">
    <property type="entry name" value="AAA"/>
    <property type="match status" value="2"/>
</dbReference>
<dbReference type="InterPro" id="IPR003593">
    <property type="entry name" value="AAA+_ATPase"/>
</dbReference>
<evidence type="ECO:0008006" key="15">
    <source>
        <dbReference type="Google" id="ProtNLM"/>
    </source>
</evidence>
<reference evidence="13 14" key="1">
    <citation type="submission" date="2024-04" db="EMBL/GenBank/DDBJ databases">
        <title>genome sequences of Mucor flavus KT1a and Helicostylum pulchrum KT1b strains isolation_sourced from the surface of a dry-aged beef.</title>
        <authorList>
            <person name="Toyotome T."/>
            <person name="Hosono M."/>
            <person name="Torimaru M."/>
            <person name="Fukuda K."/>
            <person name="Mikami N."/>
        </authorList>
    </citation>
    <scope>NUCLEOTIDE SEQUENCE [LARGE SCALE GENOMIC DNA]</scope>
    <source>
        <strain evidence="13 14">KT1b</strain>
    </source>
</reference>
<feature type="transmembrane region" description="Helical" evidence="10">
    <location>
        <begin position="503"/>
        <end position="528"/>
    </location>
</feature>
<dbReference type="EMBL" id="BAABUJ010000004">
    <property type="protein sequence ID" value="GAA5794747.1"/>
    <property type="molecule type" value="Genomic_DNA"/>
</dbReference>
<accession>A0ABP9XIV6</accession>
<dbReference type="PANTHER" id="PTHR24223:SF353">
    <property type="entry name" value="ABC TRANSPORTER ATP-BINDING PROTEIN_PERMEASE VMR1-RELATED"/>
    <property type="match status" value="1"/>
</dbReference>
<feature type="transmembrane region" description="Helical" evidence="10">
    <location>
        <begin position="6"/>
        <end position="26"/>
    </location>
</feature>
<dbReference type="Gene3D" id="3.40.50.300">
    <property type="entry name" value="P-loop containing nucleotide triphosphate hydrolases"/>
    <property type="match status" value="2"/>
</dbReference>
<protein>
    <recommendedName>
        <fullName evidence="15">P-loop containing nucleoside triphosphate hydrolase protein</fullName>
    </recommendedName>
</protein>
<feature type="transmembrane region" description="Helical" evidence="10">
    <location>
        <begin position="1142"/>
        <end position="1160"/>
    </location>
</feature>
<dbReference type="PANTHER" id="PTHR24223">
    <property type="entry name" value="ATP-BINDING CASSETTE SUB-FAMILY C"/>
    <property type="match status" value="1"/>
</dbReference>
<evidence type="ECO:0000256" key="4">
    <source>
        <dbReference type="ARBA" id="ARBA00022737"/>
    </source>
</evidence>
<dbReference type="InterPro" id="IPR036640">
    <property type="entry name" value="ABC1_TM_sf"/>
</dbReference>
<dbReference type="InterPro" id="IPR027417">
    <property type="entry name" value="P-loop_NTPase"/>
</dbReference>
<gene>
    <name evidence="13" type="ORF">HPULCUR_000093</name>
</gene>
<evidence type="ECO:0000256" key="1">
    <source>
        <dbReference type="ARBA" id="ARBA00004370"/>
    </source>
</evidence>
<feature type="transmembrane region" description="Helical" evidence="10">
    <location>
        <begin position="1219"/>
        <end position="1239"/>
    </location>
</feature>
<keyword evidence="14" id="KW-1185">Reference proteome</keyword>
<feature type="domain" description="ABC transporter" evidence="11">
    <location>
        <begin position="1283"/>
        <end position="1521"/>
    </location>
</feature>
<evidence type="ECO:0000256" key="7">
    <source>
        <dbReference type="ARBA" id="ARBA00022989"/>
    </source>
</evidence>
<keyword evidence="7 10" id="KW-1133">Transmembrane helix</keyword>
<feature type="transmembrane region" description="Helical" evidence="10">
    <location>
        <begin position="1005"/>
        <end position="1027"/>
    </location>
</feature>
<feature type="domain" description="ABC transmembrane type-1" evidence="12">
    <location>
        <begin position="291"/>
        <end position="569"/>
    </location>
</feature>
<dbReference type="Pfam" id="PF00005">
    <property type="entry name" value="ABC_tran"/>
    <property type="match status" value="2"/>
</dbReference>
<dbReference type="CDD" id="cd18596">
    <property type="entry name" value="ABC_6TM_VMR1_D1_like"/>
    <property type="match status" value="1"/>
</dbReference>
<proteinExistence type="predicted"/>
<dbReference type="SUPFAM" id="SSF52540">
    <property type="entry name" value="P-loop containing nucleoside triphosphate hydrolases"/>
    <property type="match status" value="2"/>
</dbReference>
<evidence type="ECO:0000256" key="2">
    <source>
        <dbReference type="ARBA" id="ARBA00022448"/>
    </source>
</evidence>
<dbReference type="CDD" id="cd03244">
    <property type="entry name" value="ABCC_MRP_domain2"/>
    <property type="match status" value="1"/>
</dbReference>
<keyword evidence="3 10" id="KW-0812">Transmembrane</keyword>
<dbReference type="InterPro" id="IPR003439">
    <property type="entry name" value="ABC_transporter-like_ATP-bd"/>
</dbReference>
<feature type="transmembrane region" description="Helical" evidence="10">
    <location>
        <begin position="1194"/>
        <end position="1213"/>
    </location>
</feature>
<evidence type="ECO:0000313" key="13">
    <source>
        <dbReference type="EMBL" id="GAA5794747.1"/>
    </source>
</evidence>
<feature type="transmembrane region" description="Helical" evidence="10">
    <location>
        <begin position="156"/>
        <end position="175"/>
    </location>
</feature>
<evidence type="ECO:0000259" key="11">
    <source>
        <dbReference type="PROSITE" id="PS50893"/>
    </source>
</evidence>
<dbReference type="Pfam" id="PF00664">
    <property type="entry name" value="ABC_membrane"/>
    <property type="match status" value="2"/>
</dbReference>
<dbReference type="CDD" id="cd18604">
    <property type="entry name" value="ABC_6TM_VMR1_D2_like"/>
    <property type="match status" value="1"/>
</dbReference>
<feature type="compositionally biased region" description="Basic and acidic residues" evidence="9">
    <location>
        <begin position="890"/>
        <end position="900"/>
    </location>
</feature>
<evidence type="ECO:0000313" key="14">
    <source>
        <dbReference type="Proteomes" id="UP001476247"/>
    </source>
</evidence>
<dbReference type="Proteomes" id="UP001476247">
    <property type="component" value="Unassembled WGS sequence"/>
</dbReference>
<feature type="transmembrane region" description="Helical" evidence="10">
    <location>
        <begin position="1089"/>
        <end position="1122"/>
    </location>
</feature>
<organism evidence="13 14">
    <name type="scientific">Helicostylum pulchrum</name>
    <dbReference type="NCBI Taxonomy" id="562976"/>
    <lineage>
        <taxon>Eukaryota</taxon>
        <taxon>Fungi</taxon>
        <taxon>Fungi incertae sedis</taxon>
        <taxon>Mucoromycota</taxon>
        <taxon>Mucoromycotina</taxon>
        <taxon>Mucoromycetes</taxon>
        <taxon>Mucorales</taxon>
        <taxon>Mucorineae</taxon>
        <taxon>Mucoraceae</taxon>
        <taxon>Helicostylum</taxon>
    </lineage>
</organism>
<evidence type="ECO:0000259" key="12">
    <source>
        <dbReference type="PROSITE" id="PS50929"/>
    </source>
</evidence>
<keyword evidence="8 10" id="KW-0472">Membrane</keyword>
<evidence type="ECO:0000256" key="9">
    <source>
        <dbReference type="SAM" id="MobiDB-lite"/>
    </source>
</evidence>
<feature type="region of interest" description="Disordered" evidence="9">
    <location>
        <begin position="878"/>
        <end position="900"/>
    </location>
</feature>
<dbReference type="CDD" id="cd03250">
    <property type="entry name" value="ABCC_MRP_domain1"/>
    <property type="match status" value="1"/>
</dbReference>
<evidence type="ECO:0000256" key="10">
    <source>
        <dbReference type="SAM" id="Phobius"/>
    </source>
</evidence>
<dbReference type="Gene3D" id="1.20.1560.10">
    <property type="entry name" value="ABC transporter type 1, transmembrane domain"/>
    <property type="match status" value="2"/>
</dbReference>
<feature type="transmembrane region" description="Helical" evidence="10">
    <location>
        <begin position="917"/>
        <end position="938"/>
    </location>
</feature>
<dbReference type="PROSITE" id="PS50893">
    <property type="entry name" value="ABC_TRANSPORTER_2"/>
    <property type="match status" value="2"/>
</dbReference>
<dbReference type="InterPro" id="IPR017871">
    <property type="entry name" value="ABC_transporter-like_CS"/>
</dbReference>
<keyword evidence="5" id="KW-0547">Nucleotide-binding</keyword>
<feature type="domain" description="ABC transporter" evidence="11">
    <location>
        <begin position="616"/>
        <end position="870"/>
    </location>
</feature>
<dbReference type="InterPro" id="IPR050173">
    <property type="entry name" value="ABC_transporter_C-like"/>
</dbReference>
<feature type="transmembrane region" description="Helical" evidence="10">
    <location>
        <begin position="124"/>
        <end position="150"/>
    </location>
</feature>
<feature type="transmembrane region" description="Helical" evidence="10">
    <location>
        <begin position="90"/>
        <end position="112"/>
    </location>
</feature>
<name>A0ABP9XIV6_9FUNG</name>
<dbReference type="InterPro" id="IPR011527">
    <property type="entry name" value="ABC1_TM_dom"/>
</dbReference>
<dbReference type="PROSITE" id="PS00211">
    <property type="entry name" value="ABC_TRANSPORTER_1"/>
    <property type="match status" value="2"/>
</dbReference>
<feature type="transmembrane region" description="Helical" evidence="10">
    <location>
        <begin position="63"/>
        <end position="84"/>
    </location>
</feature>
<keyword evidence="6" id="KW-0067">ATP-binding</keyword>
<evidence type="ECO:0000256" key="8">
    <source>
        <dbReference type="ARBA" id="ARBA00023136"/>
    </source>
</evidence>
<dbReference type="SUPFAM" id="SSF90123">
    <property type="entry name" value="ABC transporter transmembrane region"/>
    <property type="match status" value="2"/>
</dbReference>
<comment type="subcellular location">
    <subcellularLocation>
        <location evidence="1">Membrane</location>
    </subcellularLocation>
</comment>
<evidence type="ECO:0000256" key="6">
    <source>
        <dbReference type="ARBA" id="ARBA00022840"/>
    </source>
</evidence>
<evidence type="ECO:0000256" key="3">
    <source>
        <dbReference type="ARBA" id="ARBA00022692"/>
    </source>
</evidence>
<dbReference type="PROSITE" id="PS50929">
    <property type="entry name" value="ABC_TM1F"/>
    <property type="match status" value="2"/>
</dbReference>
<keyword evidence="4" id="KW-0677">Repeat</keyword>
<feature type="transmembrane region" description="Helical" evidence="10">
    <location>
        <begin position="267"/>
        <end position="288"/>
    </location>
</feature>
<sequence>MSDRVTFWLVLVQVLSLAVSSVGLSVQRVYQHRHHNNAPHLKTDTVRDVITVPFSNGNRMTRILCNTSILTLLSAYLLVQFVTAAKKEDIYSAIGSAITFITWLYCFVLAITATRFPLPDNTGWALHIHLCLLYIVLFVTATTQLILALWHNPAISFIQGVPLGLPVILSFDLIYTTATAKNGSPFLDENGKQVNSKQVESLLGIFYFYWMTPIINTINERGDQLTDKDLPILPPTHRAHNMFYIFRQTQSKKKLLYRIYLSNQYSINMQALLGIVLPVLYYTTPFFLNRLLLIIQEITSGTGDERSLVLGLGYIFAMSLFIVLLNALVGQIWFFSQSSTQMRVKSMLNLEIYRKTLRRMDASVLSGGKSADKEAEDDSSKTGMIVNLMSTDSARISDFASWWFVMLEAPIELIIGTYFLFTLLGWSSILGLSCMIVMLPLNQYNSKLFVRTQDTLMKARDKRVSLMNEVLQGIRQIKFFAAESNWTKRILEARSTELGYLKIIYLSEVVFMFLWQGTPLLVTTVAFWSFTKLEGRELTAPIAFTSIAIFNELRGSLTIIPETFIRLFETLISIERIEQYLAEEEVAHPDTVPSQDIKVGFADATVSWPQSEATTPPSEDNATVVNSAFILQDLNITFPANQISLICGSTGSGKTLLMLSLLGEAETKSGTVFCPRSPFFSTLDNSIAASSIQNVPDQTVPEDWILPYAVAYVSQTAWLQNASIKDNILFGLPFVAKRYQATLHACALEKDLLYLEDGDSTEIGEKGITLSGGQKARVALARAVYSRAHNVLLDDVLSAVDAHTAKHLYTKCLLGPLMKGRTQILITHHVSLCIQGSAYVVFLKEGRVQVSGSPDELKLSNQLSLIFEENNAEEHDTAEEVEATGPVIESEEKKKPKTLVQDETRASGRVKLRLYKLYFDCVGNWFFWLFIFITVIGVRSFDIGASWWLKKWAQSYETSHAIANAIPVSIEPVYQWPVKLTSKLNSLAPTATILSDTEKQDNLNMYLGIYVLFNLANIITSVTRYLTMFYGGLRASRKLYILLLDRVFHAPLRFFDTTPVGRIVNRFAKDFETIDSSVSTDIVQFCGQWVIIISIVLIATSVLPILIVLMVAVAIINVYYGLRFVAASRELKRMDSVSRSPLFTLFTETIIGVTTIRAFGMTQQFMLEMLDRIDVNARPMFYAWTVSRWVSTRIGLMGSFVSLVTGVFILFNLDRLDAATAGFCLSYILVFTEMTYWGVRRYTQLEMNFNSVERVVEFLEMDQEAPTITDIRPPTDWPSHGAIEVKDLQVKYAVDLEPVLKGISFSINPKEKVGIVGRTGSGKSTLALAFFRFIESSQGSISIDGVNIADIGTQDLRRNLTIIPQDPVLFSGTLRSNMDPFDEFSDEDIFMAFRRVHLLNESGAVNKNLFKDLTTPVSEGGHNFSQGQRQLLCLARALLKSTRVVLMDEATASVDFETDKAIQKTITQEFEECTILCIAHRLNTVIEYDRILVLDHGEVIEFESPLLLLRDKDSAFYKMCRNSGEFETLVELAKAKHELVDTS</sequence>
<keyword evidence="2" id="KW-0813">Transport</keyword>
<feature type="transmembrane region" description="Helical" evidence="10">
    <location>
        <begin position="413"/>
        <end position="439"/>
    </location>
</feature>